<dbReference type="EMBL" id="CP006272">
    <property type="protein sequence ID" value="AGZ44163.1"/>
    <property type="molecule type" value="Genomic_DNA"/>
</dbReference>
<dbReference type="eggNOG" id="ENOG5033F9A">
    <property type="taxonomic scope" value="Bacteria"/>
</dbReference>
<reference evidence="1 2" key="1">
    <citation type="journal article" date="2014" name="J. Biotechnol.">
        <title>Complete genome sequence of the actinobacterium Actinoplanes friuliensis HAG 010964, producer of the lipopeptide antibiotic friulimycin.</title>
        <authorList>
            <person name="Ruckert C."/>
            <person name="Szczepanowski R."/>
            <person name="Albersmeier A."/>
            <person name="Goesmann A."/>
            <person name="Fischer N."/>
            <person name="Steinkamper A."/>
            <person name="Puhler A."/>
            <person name="Biener R."/>
            <person name="Schwartz D."/>
            <person name="Kalinowski J."/>
        </authorList>
    </citation>
    <scope>NUCLEOTIDE SEQUENCE [LARGE SCALE GENOMIC DNA]</scope>
    <source>
        <strain evidence="1 2">DSM 7358</strain>
    </source>
</reference>
<organism evidence="1 2">
    <name type="scientific">Actinoplanes friuliensis DSM 7358</name>
    <dbReference type="NCBI Taxonomy" id="1246995"/>
    <lineage>
        <taxon>Bacteria</taxon>
        <taxon>Bacillati</taxon>
        <taxon>Actinomycetota</taxon>
        <taxon>Actinomycetes</taxon>
        <taxon>Micromonosporales</taxon>
        <taxon>Micromonosporaceae</taxon>
        <taxon>Actinoplanes</taxon>
    </lineage>
</organism>
<proteinExistence type="predicted"/>
<dbReference type="AlphaFoldDB" id="U5W4N2"/>
<evidence type="ECO:0000313" key="2">
    <source>
        <dbReference type="Proteomes" id="UP000017746"/>
    </source>
</evidence>
<evidence type="ECO:0000313" key="1">
    <source>
        <dbReference type="EMBL" id="AGZ44163.1"/>
    </source>
</evidence>
<name>U5W4N2_9ACTN</name>
<dbReference type="HOGENOM" id="CLU_142902_0_0_11"/>
<dbReference type="Proteomes" id="UP000017746">
    <property type="component" value="Chromosome"/>
</dbReference>
<dbReference type="STRING" id="1246995.AFR_29510"/>
<keyword evidence="2" id="KW-1185">Reference proteome</keyword>
<dbReference type="KEGG" id="afs:AFR_29510"/>
<protein>
    <submittedName>
        <fullName evidence="1">Uncharacterized protein</fullName>
    </submittedName>
</protein>
<accession>U5W4N2</accession>
<dbReference type="PATRIC" id="fig|1246995.3.peg.5981"/>
<sequence>MLIEVTVVKTVGMFVELSQGFHPAPPQSIRDHIALGPLPDVDKVVAYLDAGHPLIDMMDIENDPLDPTHQVMNGSSVLTNGQWLWRQDFGYYVRRHNVVVPEQLLSLIRGRGYVVPECSVEELTELAAEAEKFAFGLDGGVSP</sequence>
<gene>
    <name evidence="1" type="ORF">AFR_29510</name>
</gene>